<organism evidence="2 3">
    <name type="scientific">Streptomyces wedmorensis</name>
    <dbReference type="NCBI Taxonomy" id="43759"/>
    <lineage>
        <taxon>Bacteria</taxon>
        <taxon>Bacillati</taxon>
        <taxon>Actinomycetota</taxon>
        <taxon>Actinomycetes</taxon>
        <taxon>Kitasatosporales</taxon>
        <taxon>Streptomycetaceae</taxon>
        <taxon>Streptomyces</taxon>
    </lineage>
</organism>
<keyword evidence="3" id="KW-1185">Reference proteome</keyword>
<evidence type="ECO:0000313" key="3">
    <source>
        <dbReference type="Proteomes" id="UP001600424"/>
    </source>
</evidence>
<evidence type="ECO:0000313" key="2">
    <source>
        <dbReference type="EMBL" id="MFE5983523.1"/>
    </source>
</evidence>
<sequence length="239" mass="25393">MKINMLRGSLVVGALALLCSFLFALPANADYDNCEQPSLCLYQGAGGAGESLRLPLDGTATITGSGWDDKAVSAYNNSHFWGCVYANTYLGGAVETIPPGARSDLKTLGLQVTSHKLAPSQGACFTGYERCPAGQLCIFKEPNGRGGMYGTPNDHAGYLAGVWANNVRSVMNHSEKTACFFNDASWAGEWAQTGQPVAKAYKVNAGDSTSLMAPFDKSFQSHRLRTPDADSATDKECLS</sequence>
<gene>
    <name evidence="2" type="ORF">ACFQ63_27950</name>
</gene>
<feature type="signal peptide" evidence="1">
    <location>
        <begin position="1"/>
        <end position="29"/>
    </location>
</feature>
<dbReference type="RefSeq" id="WP_386250621.1">
    <property type="nucleotide sequence ID" value="NZ_JBHTRV010000025.1"/>
</dbReference>
<comment type="caution">
    <text evidence="2">The sequence shown here is derived from an EMBL/GenBank/DDBJ whole genome shotgun (WGS) entry which is preliminary data.</text>
</comment>
<dbReference type="Proteomes" id="UP001600424">
    <property type="component" value="Unassembled WGS sequence"/>
</dbReference>
<name>A0ABW6J0S0_STRWE</name>
<dbReference type="Pfam" id="PF03995">
    <property type="entry name" value="Inhibitor_I36"/>
    <property type="match status" value="2"/>
</dbReference>
<protein>
    <submittedName>
        <fullName evidence="2">Peptidase inhibitor family I36 protein</fullName>
    </submittedName>
</protein>
<reference evidence="2 3" key="1">
    <citation type="submission" date="2024-09" db="EMBL/GenBank/DDBJ databases">
        <title>The Natural Products Discovery Center: Release of the First 8490 Sequenced Strains for Exploring Actinobacteria Biosynthetic Diversity.</title>
        <authorList>
            <person name="Kalkreuter E."/>
            <person name="Kautsar S.A."/>
            <person name="Yang D."/>
            <person name="Bader C.D."/>
            <person name="Teijaro C.N."/>
            <person name="Fluegel L."/>
            <person name="Davis C.M."/>
            <person name="Simpson J.R."/>
            <person name="Lauterbach L."/>
            <person name="Steele A.D."/>
            <person name="Gui C."/>
            <person name="Meng S."/>
            <person name="Li G."/>
            <person name="Viehrig K."/>
            <person name="Ye F."/>
            <person name="Su P."/>
            <person name="Kiefer A.F."/>
            <person name="Nichols A."/>
            <person name="Cepeda A.J."/>
            <person name="Yan W."/>
            <person name="Fan B."/>
            <person name="Jiang Y."/>
            <person name="Adhikari A."/>
            <person name="Zheng C.-J."/>
            <person name="Schuster L."/>
            <person name="Cowan T.M."/>
            <person name="Smanski M.J."/>
            <person name="Chevrette M.G."/>
            <person name="De Carvalho L.P.S."/>
            <person name="Shen B."/>
        </authorList>
    </citation>
    <scope>NUCLEOTIDE SEQUENCE [LARGE SCALE GENOMIC DNA]</scope>
    <source>
        <strain evidence="2 3">NPDC056472</strain>
    </source>
</reference>
<accession>A0ABW6J0S0</accession>
<proteinExistence type="predicted"/>
<dbReference type="Gene3D" id="2.60.20.10">
    <property type="entry name" value="Crystallins"/>
    <property type="match status" value="1"/>
</dbReference>
<dbReference type="EMBL" id="JBHTRV010000025">
    <property type="protein sequence ID" value="MFE5983523.1"/>
    <property type="molecule type" value="Genomic_DNA"/>
</dbReference>
<evidence type="ECO:0000256" key="1">
    <source>
        <dbReference type="SAM" id="SignalP"/>
    </source>
</evidence>
<feature type="chain" id="PRO_5045537539" evidence="1">
    <location>
        <begin position="30"/>
        <end position="239"/>
    </location>
</feature>
<keyword evidence="1" id="KW-0732">Signal</keyword>